<protein>
    <submittedName>
        <fullName evidence="3">Uncharacterized protein</fullName>
    </submittedName>
</protein>
<keyword evidence="1" id="KW-1133">Transmembrane helix</keyword>
<keyword evidence="1" id="KW-0472">Membrane</keyword>
<evidence type="ECO:0000313" key="2">
    <source>
        <dbReference type="EMBL" id="VFK66396.1"/>
    </source>
</evidence>
<evidence type="ECO:0000256" key="1">
    <source>
        <dbReference type="SAM" id="Phobius"/>
    </source>
</evidence>
<organism evidence="3">
    <name type="scientific">Candidatus Kentrum sp. UNK</name>
    <dbReference type="NCBI Taxonomy" id="2126344"/>
    <lineage>
        <taxon>Bacteria</taxon>
        <taxon>Pseudomonadati</taxon>
        <taxon>Pseudomonadota</taxon>
        <taxon>Gammaproteobacteria</taxon>
        <taxon>Candidatus Kentrum</taxon>
    </lineage>
</organism>
<accession>A0A451AZT8</accession>
<dbReference type="EMBL" id="CAADGD010000066">
    <property type="protein sequence ID" value="VFK71437.1"/>
    <property type="molecule type" value="Genomic_DNA"/>
</dbReference>
<gene>
    <name evidence="2" type="ORF">BECKUNK1418G_GA0071005_10916</name>
    <name evidence="3" type="ORF">BECKUNK1418H_GA0071006_10666</name>
</gene>
<dbReference type="AlphaFoldDB" id="A0A451AZT8"/>
<dbReference type="EMBL" id="CAADFZ010000091">
    <property type="protein sequence ID" value="VFK66396.1"/>
    <property type="molecule type" value="Genomic_DNA"/>
</dbReference>
<proteinExistence type="predicted"/>
<feature type="transmembrane region" description="Helical" evidence="1">
    <location>
        <begin position="34"/>
        <end position="52"/>
    </location>
</feature>
<sequence>MRILERLLLLTAFLVAVFFAYTATQGTFTSLESFLLQLFVLIASLVGSFLFGQRSAENTAKEIIKPHARSAFRRLNSLYESLSRVGIEIEKSRYYGEDDNGSIPCEITLARLEAIVVEQLATADDALEDWRDIVPDDVAELEDRLKNRREKRSDNG</sequence>
<evidence type="ECO:0000313" key="3">
    <source>
        <dbReference type="EMBL" id="VFK71437.1"/>
    </source>
</evidence>
<keyword evidence="1" id="KW-0812">Transmembrane</keyword>
<reference evidence="3" key="1">
    <citation type="submission" date="2019-02" db="EMBL/GenBank/DDBJ databases">
        <authorList>
            <person name="Gruber-Vodicka R. H."/>
            <person name="Seah K. B. B."/>
        </authorList>
    </citation>
    <scope>NUCLEOTIDE SEQUENCE</scope>
    <source>
        <strain evidence="3">BECK_BY19</strain>
        <strain evidence="2">BECK_BY8</strain>
    </source>
</reference>
<name>A0A451AZT8_9GAMM</name>